<comment type="subcellular location">
    <subcellularLocation>
        <location evidence="1">Membrane</location>
        <topology evidence="1">Multi-pass membrane protein</topology>
    </subcellularLocation>
</comment>
<accession>A0A6A5ZEJ6</accession>
<proteinExistence type="predicted"/>
<feature type="transmembrane region" description="Helical" evidence="5">
    <location>
        <begin position="176"/>
        <end position="193"/>
    </location>
</feature>
<evidence type="ECO:0000313" key="6">
    <source>
        <dbReference type="EMBL" id="KAF2117929.1"/>
    </source>
</evidence>
<dbReference type="GO" id="GO:0016020">
    <property type="term" value="C:membrane"/>
    <property type="evidence" value="ECO:0007669"/>
    <property type="project" value="UniProtKB-SubCell"/>
</dbReference>
<sequence length="290" mass="32751">LAYFLHTLILFTYDQLFDVVLPFTIFGVCSAYSGSTLNLPNFPLRSIYCRVGLVFIWLWMMCLQVTISNQRHPSSIAEDSINKPWRPMPSGRLGIEQACQLLLGVLLLNGLVAHWLGVLDIWMLFTFLMTVYNDWGGSDNSFTRTLLNAAAFAIFSCSALQVALLDHPMTRECWEWVTAITLVILTTIHAQDFRDEIGDRARGRSTLVTIFGHSVARASLILMVFIWSFGLPLRFGVGWKAAVVIHLLGLHVAYLTVLAGTMRENRVPVDKRMYRMWALWVASLGPLPLL</sequence>
<evidence type="ECO:0000256" key="2">
    <source>
        <dbReference type="ARBA" id="ARBA00022692"/>
    </source>
</evidence>
<dbReference type="InterPro" id="IPR044878">
    <property type="entry name" value="UbiA_sf"/>
</dbReference>
<name>A0A6A5ZEJ6_9PLEO</name>
<feature type="transmembrane region" description="Helical" evidence="5">
    <location>
        <begin position="47"/>
        <end position="67"/>
    </location>
</feature>
<evidence type="ECO:0000313" key="7">
    <source>
        <dbReference type="Proteomes" id="UP000799770"/>
    </source>
</evidence>
<dbReference type="InterPro" id="IPR050475">
    <property type="entry name" value="Prenyltransferase_related"/>
</dbReference>
<dbReference type="CDD" id="cd13965">
    <property type="entry name" value="PT_UbiA_3"/>
    <property type="match status" value="1"/>
</dbReference>
<feature type="transmembrane region" description="Helical" evidence="5">
    <location>
        <begin position="145"/>
        <end position="164"/>
    </location>
</feature>
<dbReference type="OrthoDB" id="434972at2759"/>
<evidence type="ECO:0000256" key="3">
    <source>
        <dbReference type="ARBA" id="ARBA00022989"/>
    </source>
</evidence>
<feature type="transmembrane region" description="Helical" evidence="5">
    <location>
        <begin position="20"/>
        <end position="40"/>
    </location>
</feature>
<dbReference type="EMBL" id="ML977318">
    <property type="protein sequence ID" value="KAF2117929.1"/>
    <property type="molecule type" value="Genomic_DNA"/>
</dbReference>
<feature type="transmembrane region" description="Helical" evidence="5">
    <location>
        <begin position="241"/>
        <end position="261"/>
    </location>
</feature>
<dbReference type="PANTHER" id="PTHR42723:SF1">
    <property type="entry name" value="CHLOROPHYLL SYNTHASE, CHLOROPLASTIC"/>
    <property type="match status" value="1"/>
</dbReference>
<dbReference type="Pfam" id="PF01040">
    <property type="entry name" value="UbiA"/>
    <property type="match status" value="1"/>
</dbReference>
<evidence type="ECO:0008006" key="8">
    <source>
        <dbReference type="Google" id="ProtNLM"/>
    </source>
</evidence>
<feature type="non-terminal residue" evidence="6">
    <location>
        <position position="290"/>
    </location>
</feature>
<gene>
    <name evidence="6" type="ORF">BDV96DRAFT_465220</name>
</gene>
<evidence type="ECO:0000256" key="4">
    <source>
        <dbReference type="ARBA" id="ARBA00023136"/>
    </source>
</evidence>
<keyword evidence="4 5" id="KW-0472">Membrane</keyword>
<evidence type="ECO:0000256" key="1">
    <source>
        <dbReference type="ARBA" id="ARBA00004141"/>
    </source>
</evidence>
<feature type="non-terminal residue" evidence="6">
    <location>
        <position position="1"/>
    </location>
</feature>
<evidence type="ECO:0000256" key="5">
    <source>
        <dbReference type="SAM" id="Phobius"/>
    </source>
</evidence>
<keyword evidence="2 5" id="KW-0812">Transmembrane</keyword>
<feature type="transmembrane region" description="Helical" evidence="5">
    <location>
        <begin position="112"/>
        <end position="133"/>
    </location>
</feature>
<keyword evidence="3 5" id="KW-1133">Transmembrane helix</keyword>
<dbReference type="AlphaFoldDB" id="A0A6A5ZEJ6"/>
<protein>
    <recommendedName>
        <fullName evidence="8">UbiA prenyltransferase family-domain-containing protein</fullName>
    </recommendedName>
</protein>
<organism evidence="6 7">
    <name type="scientific">Lophiotrema nucula</name>
    <dbReference type="NCBI Taxonomy" id="690887"/>
    <lineage>
        <taxon>Eukaryota</taxon>
        <taxon>Fungi</taxon>
        <taxon>Dikarya</taxon>
        <taxon>Ascomycota</taxon>
        <taxon>Pezizomycotina</taxon>
        <taxon>Dothideomycetes</taxon>
        <taxon>Pleosporomycetidae</taxon>
        <taxon>Pleosporales</taxon>
        <taxon>Lophiotremataceae</taxon>
        <taxon>Lophiotrema</taxon>
    </lineage>
</organism>
<dbReference type="GO" id="GO:0016765">
    <property type="term" value="F:transferase activity, transferring alkyl or aryl (other than methyl) groups"/>
    <property type="evidence" value="ECO:0007669"/>
    <property type="project" value="InterPro"/>
</dbReference>
<dbReference type="Gene3D" id="1.10.357.140">
    <property type="entry name" value="UbiA prenyltransferase"/>
    <property type="match status" value="1"/>
</dbReference>
<dbReference type="PANTHER" id="PTHR42723">
    <property type="entry name" value="CHLOROPHYLL SYNTHASE"/>
    <property type="match status" value="1"/>
</dbReference>
<dbReference type="Proteomes" id="UP000799770">
    <property type="component" value="Unassembled WGS sequence"/>
</dbReference>
<feature type="transmembrane region" description="Helical" evidence="5">
    <location>
        <begin position="205"/>
        <end position="229"/>
    </location>
</feature>
<reference evidence="6" key="1">
    <citation type="journal article" date="2020" name="Stud. Mycol.">
        <title>101 Dothideomycetes genomes: a test case for predicting lifestyles and emergence of pathogens.</title>
        <authorList>
            <person name="Haridas S."/>
            <person name="Albert R."/>
            <person name="Binder M."/>
            <person name="Bloem J."/>
            <person name="Labutti K."/>
            <person name="Salamov A."/>
            <person name="Andreopoulos B."/>
            <person name="Baker S."/>
            <person name="Barry K."/>
            <person name="Bills G."/>
            <person name="Bluhm B."/>
            <person name="Cannon C."/>
            <person name="Castanera R."/>
            <person name="Culley D."/>
            <person name="Daum C."/>
            <person name="Ezra D."/>
            <person name="Gonzalez J."/>
            <person name="Henrissat B."/>
            <person name="Kuo A."/>
            <person name="Liang C."/>
            <person name="Lipzen A."/>
            <person name="Lutzoni F."/>
            <person name="Magnuson J."/>
            <person name="Mondo S."/>
            <person name="Nolan M."/>
            <person name="Ohm R."/>
            <person name="Pangilinan J."/>
            <person name="Park H.-J."/>
            <person name="Ramirez L."/>
            <person name="Alfaro M."/>
            <person name="Sun H."/>
            <person name="Tritt A."/>
            <person name="Yoshinaga Y."/>
            <person name="Zwiers L.-H."/>
            <person name="Turgeon B."/>
            <person name="Goodwin S."/>
            <person name="Spatafora J."/>
            <person name="Crous P."/>
            <person name="Grigoriev I."/>
        </authorList>
    </citation>
    <scope>NUCLEOTIDE SEQUENCE</scope>
    <source>
        <strain evidence="6">CBS 627.86</strain>
    </source>
</reference>
<keyword evidence="7" id="KW-1185">Reference proteome</keyword>
<dbReference type="InterPro" id="IPR000537">
    <property type="entry name" value="UbiA_prenyltransferase"/>
</dbReference>